<proteinExistence type="predicted"/>
<feature type="transmembrane region" description="Helical" evidence="1">
    <location>
        <begin position="96"/>
        <end position="113"/>
    </location>
</feature>
<gene>
    <name evidence="2" type="ORF">GSI01S_29_00760</name>
</gene>
<feature type="transmembrane region" description="Helical" evidence="1">
    <location>
        <begin position="54"/>
        <end position="76"/>
    </location>
</feature>
<keyword evidence="1" id="KW-1133">Transmembrane helix</keyword>
<keyword evidence="1" id="KW-0472">Membrane</keyword>
<organism evidence="2 3">
    <name type="scientific">Gordonia sihwensis NBRC 108236</name>
    <dbReference type="NCBI Taxonomy" id="1223544"/>
    <lineage>
        <taxon>Bacteria</taxon>
        <taxon>Bacillati</taxon>
        <taxon>Actinomycetota</taxon>
        <taxon>Actinomycetes</taxon>
        <taxon>Mycobacteriales</taxon>
        <taxon>Gordoniaceae</taxon>
        <taxon>Gordonia</taxon>
    </lineage>
</organism>
<evidence type="ECO:0000313" key="2">
    <source>
        <dbReference type="EMBL" id="GAC62188.1"/>
    </source>
</evidence>
<evidence type="ECO:0000256" key="1">
    <source>
        <dbReference type="SAM" id="Phobius"/>
    </source>
</evidence>
<sequence length="171" mass="17173">MVSLILGVAAHSIGGGHLPTTAQSAVLLGLALGVGLVRAAQVRSVERARARGRIGISATGALVALSAGQATAHGVLSLMAGHAGHGAGVTPGPLMLFWHALAVPAAAAVLFVAEQLSRAYGNSVSHVWRLVSTRVCLDPAFVVIRADRHAAALRPAPMVASAAVRGPPSLV</sequence>
<keyword evidence="3" id="KW-1185">Reference proteome</keyword>
<comment type="caution">
    <text evidence="2">The sequence shown here is derived from an EMBL/GenBank/DDBJ whole genome shotgun (WGS) entry which is preliminary data.</text>
</comment>
<dbReference type="EMBL" id="BANU01000029">
    <property type="protein sequence ID" value="GAC62188.1"/>
    <property type="molecule type" value="Genomic_DNA"/>
</dbReference>
<keyword evidence="1" id="KW-0812">Transmembrane</keyword>
<feature type="transmembrane region" description="Helical" evidence="1">
    <location>
        <begin position="25"/>
        <end position="42"/>
    </location>
</feature>
<dbReference type="AlphaFoldDB" id="L7LQ40"/>
<evidence type="ECO:0000313" key="3">
    <source>
        <dbReference type="Proteomes" id="UP000035083"/>
    </source>
</evidence>
<name>L7LQ40_9ACTN</name>
<protein>
    <submittedName>
        <fullName evidence="2">Uncharacterized protein</fullName>
    </submittedName>
</protein>
<dbReference type="eggNOG" id="ENOG5031VV0">
    <property type="taxonomic scope" value="Bacteria"/>
</dbReference>
<accession>L7LQ40</accession>
<reference evidence="2 3" key="1">
    <citation type="submission" date="2012-12" db="EMBL/GenBank/DDBJ databases">
        <title>Whole genome shotgun sequence of Gordonia sihwensis NBRC 108236.</title>
        <authorList>
            <person name="Yoshida I."/>
            <person name="Hosoyama A."/>
            <person name="Tsuchikane K."/>
            <person name="Ando Y."/>
            <person name="Baba S."/>
            <person name="Ohji S."/>
            <person name="Hamada M."/>
            <person name="Tamura T."/>
            <person name="Yamazoe A."/>
            <person name="Yamazaki S."/>
            <person name="Fujita N."/>
        </authorList>
    </citation>
    <scope>NUCLEOTIDE SEQUENCE [LARGE SCALE GENOMIC DNA]</scope>
    <source>
        <strain evidence="2 3">NBRC 108236</strain>
    </source>
</reference>
<dbReference type="Proteomes" id="UP000035083">
    <property type="component" value="Unassembled WGS sequence"/>
</dbReference>